<dbReference type="Proteomes" id="UP001152607">
    <property type="component" value="Unassembled WGS sequence"/>
</dbReference>
<protein>
    <submittedName>
        <fullName evidence="1">Uncharacterized protein</fullName>
    </submittedName>
</protein>
<evidence type="ECO:0000313" key="1">
    <source>
        <dbReference type="EMBL" id="CAI6342595.1"/>
    </source>
</evidence>
<sequence>MKKALMERTVERVPAAELQAYYKSLFWPYGNTPSRQDRDSCYCSMIVARMPTPKSGRLYGNSSPQVPHQE</sequence>
<comment type="caution">
    <text evidence="1">The sequence shown here is derived from an EMBL/GenBank/DDBJ whole genome shotgun (WGS) entry which is preliminary data.</text>
</comment>
<dbReference type="AlphaFoldDB" id="A0A9W4UV25"/>
<reference evidence="1" key="1">
    <citation type="submission" date="2023-01" db="EMBL/GenBank/DDBJ databases">
        <authorList>
            <person name="Van Ghelder C."/>
            <person name="Rancurel C."/>
        </authorList>
    </citation>
    <scope>NUCLEOTIDE SEQUENCE</scope>
    <source>
        <strain evidence="1">CNCM I-4278</strain>
    </source>
</reference>
<proteinExistence type="predicted"/>
<keyword evidence="2" id="KW-1185">Reference proteome</keyword>
<gene>
    <name evidence="1" type="ORF">PDIGIT_LOCUS15806</name>
</gene>
<accession>A0A9W4UV25</accession>
<evidence type="ECO:0000313" key="2">
    <source>
        <dbReference type="Proteomes" id="UP001152607"/>
    </source>
</evidence>
<name>A0A9W4UV25_9PLEO</name>
<dbReference type="EMBL" id="CAOQHR010000013">
    <property type="protein sequence ID" value="CAI6342595.1"/>
    <property type="molecule type" value="Genomic_DNA"/>
</dbReference>
<organism evidence="1 2">
    <name type="scientific">Periconia digitata</name>
    <dbReference type="NCBI Taxonomy" id="1303443"/>
    <lineage>
        <taxon>Eukaryota</taxon>
        <taxon>Fungi</taxon>
        <taxon>Dikarya</taxon>
        <taxon>Ascomycota</taxon>
        <taxon>Pezizomycotina</taxon>
        <taxon>Dothideomycetes</taxon>
        <taxon>Pleosporomycetidae</taxon>
        <taxon>Pleosporales</taxon>
        <taxon>Massarineae</taxon>
        <taxon>Periconiaceae</taxon>
        <taxon>Periconia</taxon>
    </lineage>
</organism>